<dbReference type="Proteomes" id="UP000663608">
    <property type="component" value="Chromosome"/>
</dbReference>
<dbReference type="KEGG" id="lti:JW886_02455"/>
<keyword evidence="2" id="KW-1185">Reference proteome</keyword>
<dbReference type="RefSeq" id="WP_075524870.1">
    <property type="nucleotide sequence ID" value="NZ_CP070381.1"/>
</dbReference>
<gene>
    <name evidence="1" type="ORF">JW886_02455</name>
</gene>
<protein>
    <submittedName>
        <fullName evidence="1">DUF4649 domain-containing protein</fullName>
    </submittedName>
</protein>
<reference evidence="1 2" key="1">
    <citation type="submission" date="2021-02" db="EMBL/GenBank/DDBJ databases">
        <title>Complete genome sequence of Lactococcus lactis strain K_LL004.</title>
        <authorList>
            <person name="Kim H.B."/>
        </authorList>
    </citation>
    <scope>NUCLEOTIDE SEQUENCE [LARGE SCALE GENOMIC DNA]</scope>
    <source>
        <strain evidence="1 2">K_LL004</strain>
    </source>
</reference>
<dbReference type="EMBL" id="CP070872">
    <property type="protein sequence ID" value="QSE77141.1"/>
    <property type="molecule type" value="Genomic_DNA"/>
</dbReference>
<proteinExistence type="predicted"/>
<evidence type="ECO:0000313" key="1">
    <source>
        <dbReference type="EMBL" id="QSE77141.1"/>
    </source>
</evidence>
<dbReference type="Gene3D" id="3.30.1490.390">
    <property type="match status" value="1"/>
</dbReference>
<evidence type="ECO:0000313" key="2">
    <source>
        <dbReference type="Proteomes" id="UP000663608"/>
    </source>
</evidence>
<accession>A0AA45QS71</accession>
<organism evidence="1 2">
    <name type="scientific">Lactococcus taiwanensis</name>
    <dbReference type="NCBI Taxonomy" id="1151742"/>
    <lineage>
        <taxon>Bacteria</taxon>
        <taxon>Bacillati</taxon>
        <taxon>Bacillota</taxon>
        <taxon>Bacilli</taxon>
        <taxon>Lactobacillales</taxon>
        <taxon>Streptococcaceae</taxon>
        <taxon>Lactococcus</taxon>
    </lineage>
</organism>
<name>A0AA45QS71_9LACT</name>
<dbReference type="AlphaFoldDB" id="A0AA45QS71"/>
<sequence>MMKLTGKLLNGMTFTETFDGVNDFLALQQSDFNAMADEIEVAEVWIGEEQLDFTGNLGQLYDELMK</sequence>